<accession>A0ABV4DSA3</accession>
<protein>
    <recommendedName>
        <fullName evidence="4">Exosortase</fullName>
    </recommendedName>
</protein>
<keyword evidence="1" id="KW-0812">Transmembrane</keyword>
<keyword evidence="1" id="KW-0472">Membrane</keyword>
<evidence type="ECO:0000313" key="2">
    <source>
        <dbReference type="EMBL" id="MEY8762134.1"/>
    </source>
</evidence>
<name>A0ABV4DSA3_9CLOT</name>
<feature type="transmembrane region" description="Helical" evidence="1">
    <location>
        <begin position="28"/>
        <end position="48"/>
    </location>
</feature>
<comment type="caution">
    <text evidence="2">The sequence shown here is derived from an EMBL/GenBank/DDBJ whole genome shotgun (WGS) entry which is preliminary data.</text>
</comment>
<dbReference type="EMBL" id="JBGFFE010000001">
    <property type="protein sequence ID" value="MEY8762134.1"/>
    <property type="molecule type" value="Genomic_DNA"/>
</dbReference>
<evidence type="ECO:0008006" key="4">
    <source>
        <dbReference type="Google" id="ProtNLM"/>
    </source>
</evidence>
<dbReference type="Proteomes" id="UP001565220">
    <property type="component" value="Unassembled WGS sequence"/>
</dbReference>
<sequence length="56" mass="6387">MYFFLVISGLIIGIVLILIGIRRKSRDIISIGSVLSIFFLLICINVYIPNFISELR</sequence>
<reference evidence="2 3" key="1">
    <citation type="submission" date="2024-08" db="EMBL/GenBank/DDBJ databases">
        <title>Clostridium lapicellarii sp. nov., and Clostridium renhuaiense sp. nov., two species isolated from the mud in a fermentation cellar used for producing sauce-flavour Chinese liquors.</title>
        <authorList>
            <person name="Yang F."/>
            <person name="Wang H."/>
            <person name="Chen L.Q."/>
            <person name="Zhou N."/>
            <person name="Lu J.J."/>
            <person name="Pu X.X."/>
            <person name="Wan B."/>
            <person name="Wang L."/>
            <person name="Liu S.J."/>
        </authorList>
    </citation>
    <scope>NUCLEOTIDE SEQUENCE [LARGE SCALE GENOMIC DNA]</scope>
    <source>
        <strain evidence="2 3">MT-113</strain>
    </source>
</reference>
<dbReference type="RefSeq" id="WP_294180473.1">
    <property type="nucleotide sequence ID" value="NZ_JBGFFE010000001.1"/>
</dbReference>
<gene>
    <name evidence="2" type="ORF">AB8S09_00545</name>
</gene>
<keyword evidence="1" id="KW-1133">Transmembrane helix</keyword>
<proteinExistence type="predicted"/>
<keyword evidence="3" id="KW-1185">Reference proteome</keyword>
<evidence type="ECO:0000256" key="1">
    <source>
        <dbReference type="SAM" id="Phobius"/>
    </source>
</evidence>
<evidence type="ECO:0000313" key="3">
    <source>
        <dbReference type="Proteomes" id="UP001565220"/>
    </source>
</evidence>
<feature type="transmembrane region" description="Helical" evidence="1">
    <location>
        <begin position="6"/>
        <end position="21"/>
    </location>
</feature>
<organism evidence="2 3">
    <name type="scientific">Clostridium lapidicellarium</name>
    <dbReference type="NCBI Taxonomy" id="3240931"/>
    <lineage>
        <taxon>Bacteria</taxon>
        <taxon>Bacillati</taxon>
        <taxon>Bacillota</taxon>
        <taxon>Clostridia</taxon>
        <taxon>Eubacteriales</taxon>
        <taxon>Clostridiaceae</taxon>
        <taxon>Clostridium</taxon>
    </lineage>
</organism>